<dbReference type="RefSeq" id="WP_264743940.1">
    <property type="nucleotide sequence ID" value="NZ_JAPDHV010000005.1"/>
</dbReference>
<dbReference type="Proteomes" id="UP001163719">
    <property type="component" value="Unassembled WGS sequence"/>
</dbReference>
<evidence type="ECO:0000313" key="2">
    <source>
        <dbReference type="Proteomes" id="UP001163719"/>
    </source>
</evidence>
<proteinExistence type="predicted"/>
<evidence type="ECO:0000313" key="1">
    <source>
        <dbReference type="EMBL" id="MCW3161999.1"/>
    </source>
</evidence>
<name>A0ABT3HQH8_9FLAO</name>
<dbReference type="SUPFAM" id="SSF49464">
    <property type="entry name" value="Carboxypeptidase regulatory domain-like"/>
    <property type="match status" value="1"/>
</dbReference>
<dbReference type="InterPro" id="IPR008969">
    <property type="entry name" value="CarboxyPept-like_regulatory"/>
</dbReference>
<keyword evidence="2" id="KW-1185">Reference proteome</keyword>
<gene>
    <name evidence="1" type="ORF">OH806_12055</name>
</gene>
<comment type="caution">
    <text evidence="1">The sequence shown here is derived from an EMBL/GenBank/DDBJ whole genome shotgun (WGS) entry which is preliminary data.</text>
</comment>
<organism evidence="1 2">
    <name type="scientific">Chryseobacterium oryctis</name>
    <dbReference type="NCBI Taxonomy" id="2952618"/>
    <lineage>
        <taxon>Bacteria</taxon>
        <taxon>Pseudomonadati</taxon>
        <taxon>Bacteroidota</taxon>
        <taxon>Flavobacteriia</taxon>
        <taxon>Flavobacteriales</taxon>
        <taxon>Weeksellaceae</taxon>
        <taxon>Chryseobacterium group</taxon>
        <taxon>Chryseobacterium</taxon>
    </lineage>
</organism>
<reference evidence="1" key="1">
    <citation type="submission" date="2022-10" db="EMBL/GenBank/DDBJ databases">
        <title>Chryseobacterium babae sp. nov. isolated from the gut of the beetle Oryctes rhinoceros, and Chryseobacterium kimseyorum sp. nov., isolated from a stick insect rearing cage.</title>
        <authorList>
            <person name="Shelomi M."/>
            <person name="Han C.-J."/>
            <person name="Chen W.-M."/>
            <person name="Chen H.-K."/>
            <person name="Liaw S.-J."/>
            <person name="Muhle E."/>
            <person name="Clermont D."/>
        </authorList>
    </citation>
    <scope>NUCLEOTIDE SEQUENCE</scope>
    <source>
        <strain evidence="1">WLa1L2M3</strain>
    </source>
</reference>
<protein>
    <submittedName>
        <fullName evidence="1">Carboxypeptidase regulatory-like domain-containing protein</fullName>
    </submittedName>
</protein>
<sequence>MKHFLILMMIFMFGSVFSQQKITGRIKDENGIALSGTTIININTDTKTYSDTSGEFSIDASKNDELRFIRVGYERISGRVLTNDSNPFLLITMIKIPEVIEEVKVSKKPTGDLETDSRAVAKVDKGEQVRDAVGLPQPVGKMREKPAEVKQVLIPILLGQLNVQGVYDLISGKARRQKRQYKYDDLQEHIKWVRDRVDDEYFTKAGIPENKISEFIEFSFYEKPYVRTYVKAKNLSGVLLRMEEAIPIYLERLKSSKQ</sequence>
<accession>A0ABT3HQH8</accession>
<dbReference type="EMBL" id="JAPDHV010000005">
    <property type="protein sequence ID" value="MCW3161999.1"/>
    <property type="molecule type" value="Genomic_DNA"/>
</dbReference>